<dbReference type="PANTHER" id="PTHR33164">
    <property type="entry name" value="TRANSCRIPTIONAL REGULATOR, MARR FAMILY"/>
    <property type="match status" value="1"/>
</dbReference>
<sequence>MNMVPDTDIDTQTPAGDAPAKFLTFRLARVQAKLNAQSSRILKEHAGITLTQWRLLSLIGGAGRTTAAHLSREVAMDKGLISRNIKTLVTDGFVKVTLDPEDHRAQHLELSPHGLQVFQDTLPRMRARQDALRAHLDIEEERILDRALEKLERAAEDRSLG</sequence>
<dbReference type="AlphaFoldDB" id="A3K5V9"/>
<comment type="caution">
    <text evidence="2">The sequence shown here is derived from an EMBL/GenBank/DDBJ whole genome shotgun (WGS) entry which is preliminary data.</text>
</comment>
<dbReference type="SMART" id="SM00347">
    <property type="entry name" value="HTH_MARR"/>
    <property type="match status" value="1"/>
</dbReference>
<feature type="domain" description="HTH marR-type" evidence="1">
    <location>
        <begin position="20"/>
        <end position="153"/>
    </location>
</feature>
<dbReference type="InterPro" id="IPR036388">
    <property type="entry name" value="WH-like_DNA-bd_sf"/>
</dbReference>
<evidence type="ECO:0000313" key="2">
    <source>
        <dbReference type="EMBL" id="EBA07498.1"/>
    </source>
</evidence>
<dbReference type="PANTHER" id="PTHR33164:SF57">
    <property type="entry name" value="MARR-FAMILY TRANSCRIPTIONAL REGULATOR"/>
    <property type="match status" value="1"/>
</dbReference>
<dbReference type="Pfam" id="PF12802">
    <property type="entry name" value="MarR_2"/>
    <property type="match status" value="1"/>
</dbReference>
<name>A3K5V9_SAGS3</name>
<reference evidence="2 3" key="1">
    <citation type="submission" date="2006-06" db="EMBL/GenBank/DDBJ databases">
        <authorList>
            <person name="Moran M.A."/>
            <person name="Ferriera S."/>
            <person name="Johnson J."/>
            <person name="Kravitz S."/>
            <person name="Beeson K."/>
            <person name="Sutton G."/>
            <person name="Rogers Y.-H."/>
            <person name="Friedman R."/>
            <person name="Frazier M."/>
            <person name="Venter J.C."/>
        </authorList>
    </citation>
    <scope>NUCLEOTIDE SEQUENCE [LARGE SCALE GENOMIC DNA]</scope>
    <source>
        <strain evidence="2 3">E-37</strain>
    </source>
</reference>
<evidence type="ECO:0000259" key="1">
    <source>
        <dbReference type="PROSITE" id="PS50995"/>
    </source>
</evidence>
<proteinExistence type="predicted"/>
<dbReference type="PROSITE" id="PS50995">
    <property type="entry name" value="HTH_MARR_2"/>
    <property type="match status" value="1"/>
</dbReference>
<dbReference type="Gene3D" id="1.10.10.10">
    <property type="entry name" value="Winged helix-like DNA-binding domain superfamily/Winged helix DNA-binding domain"/>
    <property type="match status" value="1"/>
</dbReference>
<accession>A3K5V9</accession>
<organism evidence="2 3">
    <name type="scientific">Sagittula stellata (strain ATCC 700073 / DSM 11524 / E-37)</name>
    <dbReference type="NCBI Taxonomy" id="388399"/>
    <lineage>
        <taxon>Bacteria</taxon>
        <taxon>Pseudomonadati</taxon>
        <taxon>Pseudomonadota</taxon>
        <taxon>Alphaproteobacteria</taxon>
        <taxon>Rhodobacterales</taxon>
        <taxon>Roseobacteraceae</taxon>
        <taxon>Sagittula</taxon>
    </lineage>
</organism>
<dbReference type="Proteomes" id="UP000005713">
    <property type="component" value="Unassembled WGS sequence"/>
</dbReference>
<dbReference type="OrthoDB" id="8906692at2"/>
<dbReference type="eggNOG" id="COG1846">
    <property type="taxonomic scope" value="Bacteria"/>
</dbReference>
<dbReference type="GO" id="GO:0003700">
    <property type="term" value="F:DNA-binding transcription factor activity"/>
    <property type="evidence" value="ECO:0007669"/>
    <property type="project" value="InterPro"/>
</dbReference>
<protein>
    <submittedName>
        <fullName evidence="2">Transcriptional regulator marR/emrR family protein</fullName>
    </submittedName>
</protein>
<evidence type="ECO:0000313" key="3">
    <source>
        <dbReference type="Proteomes" id="UP000005713"/>
    </source>
</evidence>
<dbReference type="RefSeq" id="WP_005860558.1">
    <property type="nucleotide sequence ID" value="NZ_AAYA01000009.1"/>
</dbReference>
<dbReference type="GO" id="GO:0006950">
    <property type="term" value="P:response to stress"/>
    <property type="evidence" value="ECO:0007669"/>
    <property type="project" value="TreeGrafter"/>
</dbReference>
<gene>
    <name evidence="2" type="ORF">SSE37_21905</name>
</gene>
<keyword evidence="3" id="KW-1185">Reference proteome</keyword>
<dbReference type="SUPFAM" id="SSF46785">
    <property type="entry name" value="Winged helix' DNA-binding domain"/>
    <property type="match status" value="1"/>
</dbReference>
<dbReference type="InterPro" id="IPR036390">
    <property type="entry name" value="WH_DNA-bd_sf"/>
</dbReference>
<dbReference type="EMBL" id="AAYA01000009">
    <property type="protein sequence ID" value="EBA07498.1"/>
    <property type="molecule type" value="Genomic_DNA"/>
</dbReference>
<dbReference type="InterPro" id="IPR039422">
    <property type="entry name" value="MarR/SlyA-like"/>
</dbReference>
<dbReference type="InterPro" id="IPR000835">
    <property type="entry name" value="HTH_MarR-typ"/>
</dbReference>